<dbReference type="InterPro" id="IPR036021">
    <property type="entry name" value="Tungsten_al_ferr_oxy-like_C"/>
</dbReference>
<dbReference type="Proteomes" id="UP000250179">
    <property type="component" value="Chromosome"/>
</dbReference>
<evidence type="ECO:0000256" key="1">
    <source>
        <dbReference type="ARBA" id="ARBA00001966"/>
    </source>
</evidence>
<evidence type="ECO:0000256" key="6">
    <source>
        <dbReference type="ARBA" id="ARBA00023004"/>
    </source>
</evidence>
<dbReference type="Pfam" id="PF01314">
    <property type="entry name" value="AFOR_C"/>
    <property type="match status" value="1"/>
</dbReference>
<dbReference type="Gene3D" id="1.10.599.10">
    <property type="entry name" value="Aldehyde Ferredoxin Oxidoreductase Protein, subunit A, domain 3"/>
    <property type="match status" value="1"/>
</dbReference>
<dbReference type="GO" id="GO:0046872">
    <property type="term" value="F:metal ion binding"/>
    <property type="evidence" value="ECO:0007669"/>
    <property type="project" value="UniProtKB-KW"/>
</dbReference>
<evidence type="ECO:0000313" key="12">
    <source>
        <dbReference type="Proteomes" id="UP000250179"/>
    </source>
</evidence>
<evidence type="ECO:0000256" key="2">
    <source>
        <dbReference type="ARBA" id="ARBA00011032"/>
    </source>
</evidence>
<gene>
    <name evidence="11" type="ORF">A3L09_03305</name>
</gene>
<dbReference type="InterPro" id="IPR013983">
    <property type="entry name" value="Ald_Fedxn_OxRdtase_N"/>
</dbReference>
<sequence length="586" mass="64843">MLKMSGYTGEILFVDLSSGTFRTEPTEKYAKDFLGGRGIATRILYENPDALAFMTGPLTSFVPSGSRMDVVGISPVTGLIGGSSTGGEFPVALKFAGYDGIVVTGKSEKPVFIRIEDSEVSIESAGELWGLNAFETIDTLTKDDPDLKVACIGRAGENGVKFAGIAFSHRNLASRGGLGAVMGAKKLKAIVVHGTKAVSPHDPNELMSIFEKIKESIVNSGEFLRFKDWHVNFVPTILKLKMPYFGDYEREWEKAEEAAMKAKEWFERHTVGRASCFSCPLRCWGVVNYEGETLPINLCQGTFPAVTFTLKTEDPELAWRIYRKCQSEGLDMMSATAVIAYASRLGLVRLGTEEVLELIEKIVTRQDEGNILAEGIKKASEHFGVPAVYMKGGMESWSSDVRPFVGSALAAAVADSGSVNRALYGFPEFYYHIKKEQAEMMATRFVGDVEAAYPWSYSESKVRFAVLWENLHIIADSLGVCVIALLTTPLKLWAEAYEAVTGEKIAEEELMTAAERIRTLERLFTLKHGDGRDDLSPRLFKDEPRLDKEKLEEMKRVYYSLRGWDEKGVPKPETIEKLGISGLVEL</sequence>
<dbReference type="KEGG" id="tprf:A3L09_03305"/>
<comment type="similarity">
    <text evidence="2">Belongs to the AOR/FOR family.</text>
</comment>
<evidence type="ECO:0000256" key="4">
    <source>
        <dbReference type="ARBA" id="ARBA00022723"/>
    </source>
</evidence>
<dbReference type="PANTHER" id="PTHR30038:SF7">
    <property type="entry name" value="TUNGSTEN-CONTAINING GLYCERALDEHYDE-3-PHOSPHATE:FERREDOXIN OXIDOREDUCTASE"/>
    <property type="match status" value="1"/>
</dbReference>
<dbReference type="EMBL" id="CP014862">
    <property type="protein sequence ID" value="ASJ02346.1"/>
    <property type="molecule type" value="Genomic_DNA"/>
</dbReference>
<dbReference type="Gene3D" id="1.10.569.10">
    <property type="entry name" value="Aldehyde Ferredoxin Oxidoreductase Protein, subunit A, domain 2"/>
    <property type="match status" value="1"/>
</dbReference>
<name>A0A2Z2M9E5_THEPR</name>
<dbReference type="GO" id="GO:0051539">
    <property type="term" value="F:4 iron, 4 sulfur cluster binding"/>
    <property type="evidence" value="ECO:0007669"/>
    <property type="project" value="UniProtKB-KW"/>
</dbReference>
<dbReference type="Pfam" id="PF02730">
    <property type="entry name" value="AFOR_N"/>
    <property type="match status" value="1"/>
</dbReference>
<keyword evidence="8" id="KW-0826">Tungsten</keyword>
<dbReference type="SMART" id="SM00790">
    <property type="entry name" value="AFOR_N"/>
    <property type="match status" value="1"/>
</dbReference>
<comment type="cofactor">
    <cofactor evidence="1">
        <name>[4Fe-4S] cluster</name>
        <dbReference type="ChEBI" id="CHEBI:49883"/>
    </cofactor>
</comment>
<proteinExistence type="inferred from homology"/>
<dbReference type="GO" id="GO:0016625">
    <property type="term" value="F:oxidoreductase activity, acting on the aldehyde or oxo group of donors, iron-sulfur protein as acceptor"/>
    <property type="evidence" value="ECO:0007669"/>
    <property type="project" value="InterPro"/>
</dbReference>
<evidence type="ECO:0000313" key="11">
    <source>
        <dbReference type="EMBL" id="ASJ02346.1"/>
    </source>
</evidence>
<keyword evidence="7" id="KW-0411">Iron-sulfur</keyword>
<dbReference type="RefSeq" id="WP_232473568.1">
    <property type="nucleotide sequence ID" value="NZ_CP014862.1"/>
</dbReference>
<keyword evidence="12" id="KW-1185">Reference proteome</keyword>
<dbReference type="SUPFAM" id="SSF56228">
    <property type="entry name" value="Aldehyde ferredoxin oxidoreductase, N-terminal domain"/>
    <property type="match status" value="1"/>
</dbReference>
<evidence type="ECO:0000256" key="3">
    <source>
        <dbReference type="ARBA" id="ARBA00022485"/>
    </source>
</evidence>
<keyword evidence="5" id="KW-0560">Oxidoreductase</keyword>
<reference evidence="11 12" key="1">
    <citation type="submission" date="2016-03" db="EMBL/GenBank/DDBJ databases">
        <title>Complete genome sequence of Thermococcus profundus strain DT5432.</title>
        <authorList>
            <person name="Oger P.M."/>
        </authorList>
    </citation>
    <scope>NUCLEOTIDE SEQUENCE [LARGE SCALE GENOMIC DNA]</scope>
    <source>
        <strain evidence="11 12">DT 5432</strain>
    </source>
</reference>
<dbReference type="InterPro" id="IPR001203">
    <property type="entry name" value="OxRdtase_Ald_Fedxn_C"/>
</dbReference>
<keyword evidence="3" id="KW-0004">4Fe-4S</keyword>
<protein>
    <recommendedName>
        <fullName evidence="10">Aldehyde ferredoxin oxidoreductase N-terminal domain-containing protein</fullName>
    </recommendedName>
</protein>
<dbReference type="InterPro" id="IPR013984">
    <property type="entry name" value="Ald_Fedxn_OxRdtase_dom2"/>
</dbReference>
<evidence type="ECO:0000256" key="9">
    <source>
        <dbReference type="ARBA" id="ARBA00049934"/>
    </source>
</evidence>
<accession>A0A2Z2M9E5</accession>
<dbReference type="SUPFAM" id="SSF48310">
    <property type="entry name" value="Aldehyde ferredoxin oxidoreductase, C-terminal domains"/>
    <property type="match status" value="1"/>
</dbReference>
<dbReference type="PANTHER" id="PTHR30038">
    <property type="entry name" value="ALDEHYDE FERREDOXIN OXIDOREDUCTASE"/>
    <property type="match status" value="1"/>
</dbReference>
<organism evidence="11 12">
    <name type="scientific">Thermococcus profundus</name>
    <dbReference type="NCBI Taxonomy" id="49899"/>
    <lineage>
        <taxon>Archaea</taxon>
        <taxon>Methanobacteriati</taxon>
        <taxon>Methanobacteriota</taxon>
        <taxon>Thermococci</taxon>
        <taxon>Thermococcales</taxon>
        <taxon>Thermococcaceae</taxon>
        <taxon>Thermococcus</taxon>
    </lineage>
</organism>
<dbReference type="InterPro" id="IPR013985">
    <property type="entry name" value="Ald_Fedxn_OxRdtase_dom3"/>
</dbReference>
<feature type="domain" description="Aldehyde ferredoxin oxidoreductase N-terminal" evidence="10">
    <location>
        <begin position="7"/>
        <end position="196"/>
    </location>
</feature>
<dbReference type="GeneID" id="33319406"/>
<evidence type="ECO:0000256" key="8">
    <source>
        <dbReference type="ARBA" id="ARBA00023245"/>
    </source>
</evidence>
<comment type="cofactor">
    <cofactor evidence="9">
        <name>tungstopterin</name>
        <dbReference type="ChEBI" id="CHEBI:30402"/>
    </cofactor>
</comment>
<dbReference type="InterPro" id="IPR051919">
    <property type="entry name" value="W-dependent_AOR"/>
</dbReference>
<evidence type="ECO:0000259" key="10">
    <source>
        <dbReference type="SMART" id="SM00790"/>
    </source>
</evidence>
<evidence type="ECO:0000256" key="5">
    <source>
        <dbReference type="ARBA" id="ARBA00023002"/>
    </source>
</evidence>
<evidence type="ECO:0000256" key="7">
    <source>
        <dbReference type="ARBA" id="ARBA00023014"/>
    </source>
</evidence>
<dbReference type="InterPro" id="IPR036503">
    <property type="entry name" value="Ald_Fedxn_OxRdtase_N_sf"/>
</dbReference>
<dbReference type="GO" id="GO:0009055">
    <property type="term" value="F:electron transfer activity"/>
    <property type="evidence" value="ECO:0007669"/>
    <property type="project" value="InterPro"/>
</dbReference>
<dbReference type="AlphaFoldDB" id="A0A2Z2M9E5"/>
<keyword evidence="4" id="KW-0479">Metal-binding</keyword>
<keyword evidence="6" id="KW-0408">Iron</keyword>
<dbReference type="Gene3D" id="3.60.9.10">
    <property type="entry name" value="Aldehyde ferredoxin oxidoreductase, N-terminal domain"/>
    <property type="match status" value="1"/>
</dbReference>